<accession>A0ABV6RR40</accession>
<dbReference type="RefSeq" id="WP_386670192.1">
    <property type="nucleotide sequence ID" value="NZ_JBHLTG010000003.1"/>
</dbReference>
<keyword evidence="3" id="KW-1185">Reference proteome</keyword>
<dbReference type="InterPro" id="IPR001387">
    <property type="entry name" value="Cro/C1-type_HTH"/>
</dbReference>
<name>A0ABV6RR40_9GAMM</name>
<dbReference type="InterPro" id="IPR052345">
    <property type="entry name" value="Rad_response_metalloprotease"/>
</dbReference>
<dbReference type="Gene3D" id="1.10.260.40">
    <property type="entry name" value="lambda repressor-like DNA-binding domains"/>
    <property type="match status" value="1"/>
</dbReference>
<dbReference type="Proteomes" id="UP001589896">
    <property type="component" value="Unassembled WGS sequence"/>
</dbReference>
<evidence type="ECO:0000313" key="3">
    <source>
        <dbReference type="Proteomes" id="UP001589896"/>
    </source>
</evidence>
<dbReference type="SMART" id="SM00530">
    <property type="entry name" value="HTH_XRE"/>
    <property type="match status" value="1"/>
</dbReference>
<gene>
    <name evidence="2" type="ORF">ACFFGH_16535</name>
</gene>
<evidence type="ECO:0000313" key="2">
    <source>
        <dbReference type="EMBL" id="MFC0679445.1"/>
    </source>
</evidence>
<comment type="caution">
    <text evidence="2">The sequence shown here is derived from an EMBL/GenBank/DDBJ whole genome shotgun (WGS) entry which is preliminary data.</text>
</comment>
<dbReference type="InterPro" id="IPR010982">
    <property type="entry name" value="Lambda_DNA-bd_dom_sf"/>
</dbReference>
<dbReference type="SUPFAM" id="SSF47413">
    <property type="entry name" value="lambda repressor-like DNA-binding domains"/>
    <property type="match status" value="1"/>
</dbReference>
<dbReference type="CDD" id="cd00093">
    <property type="entry name" value="HTH_XRE"/>
    <property type="match status" value="1"/>
</dbReference>
<proteinExistence type="predicted"/>
<protein>
    <submittedName>
        <fullName evidence="2">Helix-turn-helix domain-containing protein</fullName>
    </submittedName>
</protein>
<dbReference type="EMBL" id="JBHLTG010000003">
    <property type="protein sequence ID" value="MFC0679445.1"/>
    <property type="molecule type" value="Genomic_DNA"/>
</dbReference>
<dbReference type="PANTHER" id="PTHR43236:SF1">
    <property type="entry name" value="BLL7220 PROTEIN"/>
    <property type="match status" value="1"/>
</dbReference>
<dbReference type="Pfam" id="PF01381">
    <property type="entry name" value="HTH_3"/>
    <property type="match status" value="1"/>
</dbReference>
<dbReference type="PROSITE" id="PS50943">
    <property type="entry name" value="HTH_CROC1"/>
    <property type="match status" value="1"/>
</dbReference>
<evidence type="ECO:0000259" key="1">
    <source>
        <dbReference type="PROSITE" id="PS50943"/>
    </source>
</evidence>
<feature type="domain" description="HTH cro/C1-type" evidence="1">
    <location>
        <begin position="15"/>
        <end position="73"/>
    </location>
</feature>
<reference evidence="2 3" key="1">
    <citation type="submission" date="2024-09" db="EMBL/GenBank/DDBJ databases">
        <authorList>
            <person name="Sun Q."/>
            <person name="Mori K."/>
        </authorList>
    </citation>
    <scope>NUCLEOTIDE SEQUENCE [LARGE SCALE GENOMIC DNA]</scope>
    <source>
        <strain evidence="2 3">KCTC 23076</strain>
    </source>
</reference>
<organism evidence="2 3">
    <name type="scientific">Lysobacter korlensis</name>
    <dbReference type="NCBI Taxonomy" id="553636"/>
    <lineage>
        <taxon>Bacteria</taxon>
        <taxon>Pseudomonadati</taxon>
        <taxon>Pseudomonadota</taxon>
        <taxon>Gammaproteobacteria</taxon>
        <taxon>Lysobacterales</taxon>
        <taxon>Lysobacteraceae</taxon>
        <taxon>Lysobacter</taxon>
    </lineage>
</organism>
<sequence>MPGEVGERPIFALRLKQARERLGITQVELGRRVGMDQAVASPRINQYENGVHVPHHTTAERVAKVLGVPIAYLFAEDEQLAR</sequence>
<dbReference type="PANTHER" id="PTHR43236">
    <property type="entry name" value="ANTITOXIN HIGA1"/>
    <property type="match status" value="1"/>
</dbReference>